<reference evidence="1 2" key="1">
    <citation type="submission" date="2015-11" db="EMBL/GenBank/DDBJ databases">
        <title>Draft Genome Sequence of the Strain BR 10423 (Rhizobium sp.) isolated from nodules of Mimosa pudica.</title>
        <authorList>
            <person name="Barauna A.C."/>
            <person name="Zilli J.E."/>
            <person name="Simoes-Araujo J.L."/>
            <person name="Reis V.M."/>
            <person name="James E.K."/>
            <person name="Reis F.B.Jr."/>
            <person name="Rouws L.F."/>
            <person name="Passos S.R."/>
            <person name="Gois S.R."/>
        </authorList>
    </citation>
    <scope>NUCLEOTIDE SEQUENCE [LARGE SCALE GENOMIC DNA]</scope>
    <source>
        <strain evidence="1 2">BR10423</strain>
    </source>
</reference>
<accession>A0A109JL88</accession>
<protein>
    <recommendedName>
        <fullName evidence="3">DUF982 domain-containing protein</fullName>
    </recommendedName>
</protein>
<dbReference type="OrthoDB" id="8386013at2"/>
<dbReference type="RefSeq" id="WP_051420074.1">
    <property type="nucleotide sequence ID" value="NZ_JBBNAS010000494.1"/>
</dbReference>
<sequence length="90" mass="9797">MPKDDSDSLTQAPWPKPVLLALEEPGNYVTIATTQAASWTMIEDWPTEDGPALDRALLICADVVKGKRTNEDARRAFIEAAVEAGIDIKS</sequence>
<organism evidence="1 2">
    <name type="scientific">Rhizobium altiplani</name>
    <dbReference type="NCBI Taxonomy" id="1864509"/>
    <lineage>
        <taxon>Bacteria</taxon>
        <taxon>Pseudomonadati</taxon>
        <taxon>Pseudomonadota</taxon>
        <taxon>Alphaproteobacteria</taxon>
        <taxon>Hyphomicrobiales</taxon>
        <taxon>Rhizobiaceae</taxon>
        <taxon>Rhizobium/Agrobacterium group</taxon>
        <taxon>Rhizobium</taxon>
    </lineage>
</organism>
<comment type="caution">
    <text evidence="1">The sequence shown here is derived from an EMBL/GenBank/DDBJ whole genome shotgun (WGS) entry which is preliminary data.</text>
</comment>
<evidence type="ECO:0000313" key="2">
    <source>
        <dbReference type="Proteomes" id="UP000068164"/>
    </source>
</evidence>
<dbReference type="InterPro" id="IPR010385">
    <property type="entry name" value="DUF982"/>
</dbReference>
<dbReference type="EMBL" id="LNCD01000082">
    <property type="protein sequence ID" value="KWV51056.1"/>
    <property type="molecule type" value="Genomic_DNA"/>
</dbReference>
<dbReference type="AlphaFoldDB" id="A0A109JL88"/>
<keyword evidence="2" id="KW-1185">Reference proteome</keyword>
<dbReference type="Gene3D" id="6.10.250.730">
    <property type="match status" value="1"/>
</dbReference>
<dbReference type="Proteomes" id="UP000068164">
    <property type="component" value="Unassembled WGS sequence"/>
</dbReference>
<name>A0A109JL88_9HYPH</name>
<proteinExistence type="predicted"/>
<evidence type="ECO:0000313" key="1">
    <source>
        <dbReference type="EMBL" id="KWV51056.1"/>
    </source>
</evidence>
<dbReference type="Pfam" id="PF06169">
    <property type="entry name" value="DUF982"/>
    <property type="match status" value="1"/>
</dbReference>
<evidence type="ECO:0008006" key="3">
    <source>
        <dbReference type="Google" id="ProtNLM"/>
    </source>
</evidence>
<gene>
    <name evidence="1" type="ORF">AS026_06935</name>
</gene>